<dbReference type="SMART" id="SM00387">
    <property type="entry name" value="HATPase_c"/>
    <property type="match status" value="1"/>
</dbReference>
<feature type="compositionally biased region" description="Low complexity" evidence="5">
    <location>
        <begin position="825"/>
        <end position="838"/>
    </location>
</feature>
<feature type="region of interest" description="Disordered" evidence="5">
    <location>
        <begin position="433"/>
        <end position="458"/>
    </location>
</feature>
<dbReference type="AlphaFoldDB" id="A0A7M2X1Y1"/>
<dbReference type="PROSITE" id="PS51833">
    <property type="entry name" value="HDOD"/>
    <property type="match status" value="1"/>
</dbReference>
<evidence type="ECO:0000313" key="9">
    <source>
        <dbReference type="Proteomes" id="UP000593765"/>
    </source>
</evidence>
<dbReference type="Gene3D" id="1.10.3210.10">
    <property type="entry name" value="Hypothetical protein af1432"/>
    <property type="match status" value="1"/>
</dbReference>
<dbReference type="SMART" id="SM00388">
    <property type="entry name" value="HisKA"/>
    <property type="match status" value="1"/>
</dbReference>
<dbReference type="CDD" id="cd00077">
    <property type="entry name" value="HDc"/>
    <property type="match status" value="1"/>
</dbReference>
<dbReference type="RefSeq" id="WP_206295078.1">
    <property type="nucleotide sequence ID" value="NZ_CP063458.1"/>
</dbReference>
<evidence type="ECO:0000256" key="2">
    <source>
        <dbReference type="ARBA" id="ARBA00012438"/>
    </source>
</evidence>
<evidence type="ECO:0000256" key="4">
    <source>
        <dbReference type="SAM" id="Coils"/>
    </source>
</evidence>
<evidence type="ECO:0000313" key="8">
    <source>
        <dbReference type="EMBL" id="QOV91766.1"/>
    </source>
</evidence>
<dbReference type="PROSITE" id="PS50109">
    <property type="entry name" value="HIS_KIN"/>
    <property type="match status" value="1"/>
</dbReference>
<dbReference type="InterPro" id="IPR036097">
    <property type="entry name" value="HisK_dim/P_sf"/>
</dbReference>
<dbReference type="CDD" id="cd00082">
    <property type="entry name" value="HisKA"/>
    <property type="match status" value="1"/>
</dbReference>
<dbReference type="InterPro" id="IPR036890">
    <property type="entry name" value="HATPase_C_sf"/>
</dbReference>
<dbReference type="NCBIfam" id="TIGR00277">
    <property type="entry name" value="HDIG"/>
    <property type="match status" value="1"/>
</dbReference>
<dbReference type="InterPro" id="IPR004358">
    <property type="entry name" value="Sig_transdc_His_kin-like_C"/>
</dbReference>
<evidence type="ECO:0000256" key="5">
    <source>
        <dbReference type="SAM" id="MobiDB-lite"/>
    </source>
</evidence>
<dbReference type="Pfam" id="PF00512">
    <property type="entry name" value="HisKA"/>
    <property type="match status" value="1"/>
</dbReference>
<name>A0A7M2X1Y1_9BACT</name>
<dbReference type="EC" id="2.7.13.3" evidence="2"/>
<sequence>MDLRDKRLDLILQQLEELPTLPAVAVRVLQVTSDDASSASDVVQTISADPSLTARILQLTRRADRGVRDEIQSVDRAVVMLGFDAVRNAVLAVSVFQALGTTSPSTAKSPAGAGGSEAKKFSREEFWKHCLAVACCAELLAEEAGGVHTSDAFVCGLLHDLGKIALDVAIPKSYARVVEAAELLRGDIADLERTVIGVDHQVAGKRLAERWQLPAAVRDVCWLHGQPPEALPQAVKSQLINLVTLADQLVRQQHLGYSGNYAFSVARDSLLSATGLTAAKVEAVVAAIIPRMEPRLSALGLDQSTGDELYRRALDQANRELGKVSGQLAAKSKRLSQRTHFFDALQQFQSGLRGDATPLLVMSAIARTAAGVIGLDRTAAFSLTPAQDYAEAALCDADGGVIESQLVELPGMSDVTESSPLTEEELSAIRALSGETQREPGEHNGSAAGSPAMGANALPAASSKRVPASLLPGDGPVLPAGDSIEWLTGALSPKLPNERRFWICLQAEGACIGGLVWGAPAGEAERLLPQAQELAALSHGWSLALRMAQVRDEARTLSEELAEANRQLHTTQDVLLRTRALTTVGEMAAGAAHEMNNPLAVISGRSQLLARTITDDKQKAMARLIHEQADRLSDIITEMMAFAKPNPPKALPCEVGSLITGGLTRAKAQADPADRGVEVKIGAVPKVAVDAEQVTAALSEVLINAIHATDPKTGRIAVQAGHDPWSGRVVINIKDNGCGMDEATLKRAFDPFFSSKPAGRRRGLGLAKALRWVEASGGSIRLESRAGEGTRVLVVLPGDPAAAGNPGRGTGAKSPSERQNGSSGGSAVISVAGSPAGALASESDASGRRVGQTPVESPSDDQKRQPLPAGQERTPQM</sequence>
<dbReference type="KEGG" id="hbs:IPV69_10585"/>
<proteinExistence type="predicted"/>
<dbReference type="Gene3D" id="3.30.565.10">
    <property type="entry name" value="Histidine kinase-like ATPase, C-terminal domain"/>
    <property type="match status" value="1"/>
</dbReference>
<gene>
    <name evidence="8" type="ORF">IPV69_10585</name>
</gene>
<dbReference type="InterPro" id="IPR006675">
    <property type="entry name" value="HDIG_dom"/>
</dbReference>
<dbReference type="Proteomes" id="UP000593765">
    <property type="component" value="Chromosome"/>
</dbReference>
<dbReference type="SUPFAM" id="SSF55874">
    <property type="entry name" value="ATPase domain of HSP90 chaperone/DNA topoisomerase II/histidine kinase"/>
    <property type="match status" value="1"/>
</dbReference>
<dbReference type="InterPro" id="IPR005467">
    <property type="entry name" value="His_kinase_dom"/>
</dbReference>
<dbReference type="GO" id="GO:0000155">
    <property type="term" value="F:phosphorelay sensor kinase activity"/>
    <property type="evidence" value="ECO:0007669"/>
    <property type="project" value="InterPro"/>
</dbReference>
<evidence type="ECO:0000259" key="6">
    <source>
        <dbReference type="PROSITE" id="PS50109"/>
    </source>
</evidence>
<comment type="catalytic activity">
    <reaction evidence="1">
        <text>ATP + protein L-histidine = ADP + protein N-phospho-L-histidine.</text>
        <dbReference type="EC" id="2.7.13.3"/>
    </reaction>
</comment>
<evidence type="ECO:0000256" key="1">
    <source>
        <dbReference type="ARBA" id="ARBA00000085"/>
    </source>
</evidence>
<keyword evidence="3" id="KW-0597">Phosphoprotein</keyword>
<reference evidence="8 9" key="1">
    <citation type="submission" date="2020-10" db="EMBL/GenBank/DDBJ databases">
        <title>Wide distribution of Phycisphaera-like planctomycetes from WD2101 soil group in peatlands and genome analysis of the first cultivated representative.</title>
        <authorList>
            <person name="Dedysh S.N."/>
            <person name="Beletsky A.V."/>
            <person name="Ivanova A."/>
            <person name="Kulichevskaya I.S."/>
            <person name="Suzina N.E."/>
            <person name="Philippov D.A."/>
            <person name="Rakitin A.L."/>
            <person name="Mardanov A.V."/>
            <person name="Ravin N.V."/>
        </authorList>
    </citation>
    <scope>NUCLEOTIDE SEQUENCE [LARGE SCALE GENOMIC DNA]</scope>
    <source>
        <strain evidence="8 9">M1803</strain>
    </source>
</reference>
<evidence type="ECO:0000259" key="7">
    <source>
        <dbReference type="PROSITE" id="PS51833"/>
    </source>
</evidence>
<dbReference type="InterPro" id="IPR003594">
    <property type="entry name" value="HATPase_dom"/>
</dbReference>
<dbReference type="InterPro" id="IPR003661">
    <property type="entry name" value="HisK_dim/P_dom"/>
</dbReference>
<dbReference type="SMART" id="SM00471">
    <property type="entry name" value="HDc"/>
    <property type="match status" value="1"/>
</dbReference>
<organism evidence="8 9">
    <name type="scientific">Humisphaera borealis</name>
    <dbReference type="NCBI Taxonomy" id="2807512"/>
    <lineage>
        <taxon>Bacteria</taxon>
        <taxon>Pseudomonadati</taxon>
        <taxon>Planctomycetota</taxon>
        <taxon>Phycisphaerae</taxon>
        <taxon>Tepidisphaerales</taxon>
        <taxon>Tepidisphaeraceae</taxon>
        <taxon>Humisphaera</taxon>
    </lineage>
</organism>
<dbReference type="Pfam" id="PF02518">
    <property type="entry name" value="HATPase_c"/>
    <property type="match status" value="1"/>
</dbReference>
<dbReference type="PANTHER" id="PTHR43065:SF51">
    <property type="entry name" value="HISTIDINE KINASE"/>
    <property type="match status" value="1"/>
</dbReference>
<feature type="region of interest" description="Disordered" evidence="5">
    <location>
        <begin position="797"/>
        <end position="877"/>
    </location>
</feature>
<dbReference type="InterPro" id="IPR013976">
    <property type="entry name" value="HDOD"/>
</dbReference>
<accession>A0A7M2X1Y1</accession>
<dbReference type="SUPFAM" id="SSF47384">
    <property type="entry name" value="Homodimeric domain of signal transducing histidine kinase"/>
    <property type="match status" value="1"/>
</dbReference>
<keyword evidence="9" id="KW-1185">Reference proteome</keyword>
<dbReference type="Pfam" id="PF08668">
    <property type="entry name" value="HDOD"/>
    <property type="match status" value="1"/>
</dbReference>
<protein>
    <recommendedName>
        <fullName evidence="2">histidine kinase</fullName>
        <ecNumber evidence="2">2.7.13.3</ecNumber>
    </recommendedName>
</protein>
<dbReference type="PANTHER" id="PTHR43065">
    <property type="entry name" value="SENSOR HISTIDINE KINASE"/>
    <property type="match status" value="1"/>
</dbReference>
<feature type="coiled-coil region" evidence="4">
    <location>
        <begin position="547"/>
        <end position="574"/>
    </location>
</feature>
<evidence type="ECO:0000256" key="3">
    <source>
        <dbReference type="ARBA" id="ARBA00022553"/>
    </source>
</evidence>
<dbReference type="SUPFAM" id="SSF109604">
    <property type="entry name" value="HD-domain/PDEase-like"/>
    <property type="match status" value="1"/>
</dbReference>
<feature type="domain" description="Histidine kinase" evidence="6">
    <location>
        <begin position="590"/>
        <end position="800"/>
    </location>
</feature>
<dbReference type="EMBL" id="CP063458">
    <property type="protein sequence ID" value="QOV91766.1"/>
    <property type="molecule type" value="Genomic_DNA"/>
</dbReference>
<dbReference type="PRINTS" id="PR00344">
    <property type="entry name" value="BCTRLSENSOR"/>
</dbReference>
<dbReference type="InterPro" id="IPR003607">
    <property type="entry name" value="HD/PDEase_dom"/>
</dbReference>
<feature type="domain" description="HDOD" evidence="7">
    <location>
        <begin position="18"/>
        <end position="227"/>
    </location>
</feature>
<dbReference type="Gene3D" id="1.10.287.130">
    <property type="match status" value="1"/>
</dbReference>
<keyword evidence="4" id="KW-0175">Coiled coil</keyword>